<protein>
    <submittedName>
        <fullName evidence="1">Putative peroxiredoxin</fullName>
    </submittedName>
</protein>
<dbReference type="SUPFAM" id="SSF75169">
    <property type="entry name" value="DsrEFH-like"/>
    <property type="match status" value="1"/>
</dbReference>
<organism evidence="1 2">
    <name type="scientific">Parasphingopyxis lamellibrachiae</name>
    <dbReference type="NCBI Taxonomy" id="680125"/>
    <lineage>
        <taxon>Bacteria</taxon>
        <taxon>Pseudomonadati</taxon>
        <taxon>Pseudomonadota</taxon>
        <taxon>Alphaproteobacteria</taxon>
        <taxon>Sphingomonadales</taxon>
        <taxon>Sphingomonadaceae</taxon>
        <taxon>Parasphingopyxis</taxon>
    </lineage>
</organism>
<dbReference type="Pfam" id="PF02635">
    <property type="entry name" value="DsrE"/>
    <property type="match status" value="1"/>
</dbReference>
<dbReference type="InterPro" id="IPR003787">
    <property type="entry name" value="Sulphur_relay_DsrE/F-like"/>
</dbReference>
<sequence>MPDMRGLTVILTGTDPERFHAALSVAAAHAATGASTQIFLEGRAVVLLAERSPAPGDGDRHANGLPTLAEMREEATHLGVRLIACQGGMALAGLVIDALGPNVEAGGLVGLMTRLGDDRLVTL</sequence>
<dbReference type="Proteomes" id="UP000256310">
    <property type="component" value="Unassembled WGS sequence"/>
</dbReference>
<evidence type="ECO:0000313" key="2">
    <source>
        <dbReference type="Proteomes" id="UP000256310"/>
    </source>
</evidence>
<comment type="caution">
    <text evidence="1">The sequence shown here is derived from an EMBL/GenBank/DDBJ whole genome shotgun (WGS) entry which is preliminary data.</text>
</comment>
<keyword evidence="2" id="KW-1185">Reference proteome</keyword>
<name>A0A3D9FC56_9SPHN</name>
<gene>
    <name evidence="1" type="ORF">DFR46_0301</name>
</gene>
<dbReference type="AlphaFoldDB" id="A0A3D9FC56"/>
<dbReference type="Gene3D" id="3.40.1260.10">
    <property type="entry name" value="DsrEFH-like"/>
    <property type="match status" value="1"/>
</dbReference>
<proteinExistence type="predicted"/>
<accession>A0A3D9FC56</accession>
<reference evidence="1 2" key="1">
    <citation type="submission" date="2018-07" db="EMBL/GenBank/DDBJ databases">
        <title>Genomic Encyclopedia of Type Strains, Phase IV (KMG-IV): sequencing the most valuable type-strain genomes for metagenomic binning, comparative biology and taxonomic classification.</title>
        <authorList>
            <person name="Goeker M."/>
        </authorList>
    </citation>
    <scope>NUCLEOTIDE SEQUENCE [LARGE SCALE GENOMIC DNA]</scope>
    <source>
        <strain evidence="1 2">DSM 26725</strain>
    </source>
</reference>
<dbReference type="InterPro" id="IPR027396">
    <property type="entry name" value="DsrEFH-like"/>
</dbReference>
<dbReference type="EMBL" id="QRDP01000004">
    <property type="protein sequence ID" value="RED15313.1"/>
    <property type="molecule type" value="Genomic_DNA"/>
</dbReference>
<dbReference type="RefSeq" id="WP_245953596.1">
    <property type="nucleotide sequence ID" value="NZ_QRDP01000004.1"/>
</dbReference>
<evidence type="ECO:0000313" key="1">
    <source>
        <dbReference type="EMBL" id="RED15313.1"/>
    </source>
</evidence>